<dbReference type="GO" id="GO:0000287">
    <property type="term" value="F:magnesium ion binding"/>
    <property type="evidence" value="ECO:0007669"/>
    <property type="project" value="InterPro"/>
</dbReference>
<dbReference type="Gene3D" id="3.40.720.10">
    <property type="entry name" value="Alkaline Phosphatase, subunit A"/>
    <property type="match status" value="1"/>
</dbReference>
<organism evidence="5 6">
    <name type="scientific">Vasconcelosia minhoensis LEGE 07310</name>
    <dbReference type="NCBI Taxonomy" id="915328"/>
    <lineage>
        <taxon>Bacteria</taxon>
        <taxon>Bacillati</taxon>
        <taxon>Cyanobacteriota</taxon>
        <taxon>Cyanophyceae</taxon>
        <taxon>Nodosilineales</taxon>
        <taxon>Cymatolegaceae</taxon>
        <taxon>Vasconcelosia</taxon>
        <taxon>Vasconcelosia minhoensis</taxon>
    </lineage>
</organism>
<dbReference type="GO" id="GO:0009117">
    <property type="term" value="P:nucleotide metabolic process"/>
    <property type="evidence" value="ECO:0007669"/>
    <property type="project" value="InterPro"/>
</dbReference>
<dbReference type="Pfam" id="PF01676">
    <property type="entry name" value="Metalloenzyme"/>
    <property type="match status" value="1"/>
</dbReference>
<dbReference type="InterPro" id="IPR006124">
    <property type="entry name" value="Metalloenzyme"/>
</dbReference>
<dbReference type="Proteomes" id="UP000636505">
    <property type="component" value="Unassembled WGS sequence"/>
</dbReference>
<dbReference type="AlphaFoldDB" id="A0A8J7AQN3"/>
<accession>A0A8J7AQN3</accession>
<dbReference type="GO" id="GO:0005829">
    <property type="term" value="C:cytosol"/>
    <property type="evidence" value="ECO:0007669"/>
    <property type="project" value="TreeGrafter"/>
</dbReference>
<dbReference type="InterPro" id="IPR017850">
    <property type="entry name" value="Alkaline_phosphatase_core_sf"/>
</dbReference>
<sequence>MAADFFQPDRSAAEKSISSASRYLLLFLDGLGLGSAHSANPLTSPAAMPFLTALLDGLLLGGLRVDQSGLLAKPIDAKLGVDGLPQSATGQTTLYTGQNAPKFLNRHQAGFANGSLRQLIDGYGLFKQLLSLGYTATLANLYSPAYFEAIATRRLRYSVCTLLNMTAGLPFRMQSEYEQETAIFWDITGERAQGRGIAQPPITPKEAGWRLAMLTKAHTLTLFECYLTDYAGHAQDRAQADQYLQRIDRFIESMVQSLPPAVTLIITSDHGNVEDLSTKRHTLNPVPLIAIGPQAQAFARVTDLTGITPTLLLHLPAASS</sequence>
<dbReference type="GO" id="GO:0008973">
    <property type="term" value="F:phosphopentomutase activity"/>
    <property type="evidence" value="ECO:0007669"/>
    <property type="project" value="InterPro"/>
</dbReference>
<feature type="domain" description="Metalloenzyme" evidence="4">
    <location>
        <begin position="214"/>
        <end position="314"/>
    </location>
</feature>
<keyword evidence="6" id="KW-1185">Reference proteome</keyword>
<dbReference type="PANTHER" id="PTHR21110:SF0">
    <property type="entry name" value="PHOSPHOPENTOMUTASE"/>
    <property type="match status" value="1"/>
</dbReference>
<proteinExistence type="inferred from homology"/>
<evidence type="ECO:0000256" key="1">
    <source>
        <dbReference type="ARBA" id="ARBA00010373"/>
    </source>
</evidence>
<evidence type="ECO:0000256" key="3">
    <source>
        <dbReference type="ARBA" id="ARBA00023211"/>
    </source>
</evidence>
<dbReference type="EMBL" id="JADEXG010000052">
    <property type="protein sequence ID" value="MBE9079290.1"/>
    <property type="molecule type" value="Genomic_DNA"/>
</dbReference>
<evidence type="ECO:0000256" key="2">
    <source>
        <dbReference type="ARBA" id="ARBA00022723"/>
    </source>
</evidence>
<dbReference type="GO" id="GO:0043094">
    <property type="term" value="P:metabolic compound salvage"/>
    <property type="evidence" value="ECO:0007669"/>
    <property type="project" value="InterPro"/>
</dbReference>
<gene>
    <name evidence="5" type="ORF">IQ241_18650</name>
</gene>
<keyword evidence="2" id="KW-0479">Metal-binding</keyword>
<name>A0A8J7AQN3_9CYAN</name>
<dbReference type="PANTHER" id="PTHR21110">
    <property type="entry name" value="PHOSPHOPENTOMUTASE"/>
    <property type="match status" value="1"/>
</dbReference>
<evidence type="ECO:0000259" key="4">
    <source>
        <dbReference type="Pfam" id="PF01676"/>
    </source>
</evidence>
<dbReference type="RefSeq" id="WP_193910101.1">
    <property type="nucleotide sequence ID" value="NZ_JADEXG010000052.1"/>
</dbReference>
<protein>
    <submittedName>
        <fullName evidence="5">Alkaline phosphatase family protein</fullName>
    </submittedName>
</protein>
<evidence type="ECO:0000313" key="6">
    <source>
        <dbReference type="Proteomes" id="UP000636505"/>
    </source>
</evidence>
<reference evidence="5" key="1">
    <citation type="submission" date="2020-10" db="EMBL/GenBank/DDBJ databases">
        <authorList>
            <person name="Castelo-Branco R."/>
            <person name="Eusebio N."/>
            <person name="Adriana R."/>
            <person name="Vieira A."/>
            <person name="Brugerolle De Fraissinette N."/>
            <person name="Rezende De Castro R."/>
            <person name="Schneider M.P."/>
            <person name="Vasconcelos V."/>
            <person name="Leao P.N."/>
        </authorList>
    </citation>
    <scope>NUCLEOTIDE SEQUENCE</scope>
    <source>
        <strain evidence="5">LEGE 07310</strain>
    </source>
</reference>
<keyword evidence="3" id="KW-0464">Manganese</keyword>
<evidence type="ECO:0000313" key="5">
    <source>
        <dbReference type="EMBL" id="MBE9079290.1"/>
    </source>
</evidence>
<comment type="similarity">
    <text evidence="1">Belongs to the phosphopentomutase family.</text>
</comment>
<dbReference type="InterPro" id="IPR010045">
    <property type="entry name" value="DeoB"/>
</dbReference>
<comment type="caution">
    <text evidence="5">The sequence shown here is derived from an EMBL/GenBank/DDBJ whole genome shotgun (WGS) entry which is preliminary data.</text>
</comment>
<dbReference type="SUPFAM" id="SSF53649">
    <property type="entry name" value="Alkaline phosphatase-like"/>
    <property type="match status" value="1"/>
</dbReference>